<organism evidence="1 2">
    <name type="scientific">Brachionus plicatilis</name>
    <name type="common">Marine rotifer</name>
    <name type="synonym">Brachionus muelleri</name>
    <dbReference type="NCBI Taxonomy" id="10195"/>
    <lineage>
        <taxon>Eukaryota</taxon>
        <taxon>Metazoa</taxon>
        <taxon>Spiralia</taxon>
        <taxon>Gnathifera</taxon>
        <taxon>Rotifera</taxon>
        <taxon>Eurotatoria</taxon>
        <taxon>Monogononta</taxon>
        <taxon>Pseudotrocha</taxon>
        <taxon>Ploima</taxon>
        <taxon>Brachionidae</taxon>
        <taxon>Brachionus</taxon>
    </lineage>
</organism>
<protein>
    <recommendedName>
        <fullName evidence="3">RNA-directed DNA polymerase from mobile element jockey-like</fullName>
    </recommendedName>
</protein>
<reference evidence="1 2" key="1">
    <citation type="journal article" date="2018" name="Sci. Rep.">
        <title>Genomic signatures of local adaptation to the degree of environmental predictability in rotifers.</title>
        <authorList>
            <person name="Franch-Gras L."/>
            <person name="Hahn C."/>
            <person name="Garcia-Roger E.M."/>
            <person name="Carmona M.J."/>
            <person name="Serra M."/>
            <person name="Gomez A."/>
        </authorList>
    </citation>
    <scope>NUCLEOTIDE SEQUENCE [LARGE SCALE GENOMIC DNA]</scope>
    <source>
        <strain evidence="1">HYR1</strain>
    </source>
</reference>
<dbReference type="EMBL" id="REGN01005505">
    <property type="protein sequence ID" value="RNA13122.1"/>
    <property type="molecule type" value="Genomic_DNA"/>
</dbReference>
<sequence length="134" mass="15347">MACRITENSKLNDIVVGQWMKTKLSYQPLPDQCFNFNQSESKHWQALLSINMENNSNKKFINLKNDNHSTSDPVEIAEFFILNMLKTTNSRAAAGLDLISNKIFNSSLNHGHIPPIWKKSKIIIILKKINLHIV</sequence>
<gene>
    <name evidence="1" type="ORF">BpHYR1_020105</name>
</gene>
<name>A0A3M7QP51_BRAPC</name>
<keyword evidence="2" id="KW-1185">Reference proteome</keyword>
<evidence type="ECO:0000313" key="1">
    <source>
        <dbReference type="EMBL" id="RNA13122.1"/>
    </source>
</evidence>
<evidence type="ECO:0000313" key="2">
    <source>
        <dbReference type="Proteomes" id="UP000276133"/>
    </source>
</evidence>
<comment type="caution">
    <text evidence="1">The sequence shown here is derived from an EMBL/GenBank/DDBJ whole genome shotgun (WGS) entry which is preliminary data.</text>
</comment>
<dbReference type="AlphaFoldDB" id="A0A3M7QP51"/>
<evidence type="ECO:0008006" key="3">
    <source>
        <dbReference type="Google" id="ProtNLM"/>
    </source>
</evidence>
<proteinExistence type="predicted"/>
<dbReference type="Proteomes" id="UP000276133">
    <property type="component" value="Unassembled WGS sequence"/>
</dbReference>
<accession>A0A3M7QP51</accession>